<dbReference type="GeneID" id="136078016"/>
<gene>
    <name evidence="2" type="primary">LOC136078016</name>
</gene>
<name>A0ABM4BI42_HYDVU</name>
<protein>
    <submittedName>
        <fullName evidence="2">Uncharacterized protein LOC136078016 isoform X1</fullName>
    </submittedName>
</protein>
<keyword evidence="1" id="KW-1185">Reference proteome</keyword>
<dbReference type="RefSeq" id="XP_065648690.1">
    <property type="nucleotide sequence ID" value="XM_065792618.1"/>
</dbReference>
<evidence type="ECO:0000313" key="1">
    <source>
        <dbReference type="Proteomes" id="UP001652625"/>
    </source>
</evidence>
<organism evidence="1 2">
    <name type="scientific">Hydra vulgaris</name>
    <name type="common">Hydra</name>
    <name type="synonym">Hydra attenuata</name>
    <dbReference type="NCBI Taxonomy" id="6087"/>
    <lineage>
        <taxon>Eukaryota</taxon>
        <taxon>Metazoa</taxon>
        <taxon>Cnidaria</taxon>
        <taxon>Hydrozoa</taxon>
        <taxon>Hydroidolina</taxon>
        <taxon>Anthoathecata</taxon>
        <taxon>Aplanulata</taxon>
        <taxon>Hydridae</taxon>
        <taxon>Hydra</taxon>
    </lineage>
</organism>
<evidence type="ECO:0000313" key="2">
    <source>
        <dbReference type="RefSeq" id="XP_065648690.1"/>
    </source>
</evidence>
<sequence>MYILIEFADSSIAVALHSWLESDEVDQNGFHMVAFPDLKYTKTRYMLKNKLPALTTWETVPCKVLYKHAPSQPSSLFLSQSPPHPILPLIETLSEYFGSSASVRTCFKARQKTLSSKDNEIEKSDLPISNATMRSWFQEIFTSLIRIEDTQKTLMGMVVGLSNTKSAINAPVKALKFSTSADELDSHLTYWLELNDYDRQSLVTLI</sequence>
<accession>A0ABM4BI42</accession>
<proteinExistence type="predicted"/>
<dbReference type="Proteomes" id="UP001652625">
    <property type="component" value="Chromosome 03"/>
</dbReference>
<reference evidence="2" key="1">
    <citation type="submission" date="2025-08" db="UniProtKB">
        <authorList>
            <consortium name="RefSeq"/>
        </authorList>
    </citation>
    <scope>IDENTIFICATION</scope>
</reference>